<evidence type="ECO:0000256" key="2">
    <source>
        <dbReference type="ARBA" id="ARBA00022898"/>
    </source>
</evidence>
<organism evidence="4 5">
    <name type="scientific">Halalkalibacter alkaliphilus</name>
    <dbReference type="NCBI Taxonomy" id="2917993"/>
    <lineage>
        <taxon>Bacteria</taxon>
        <taxon>Bacillati</taxon>
        <taxon>Bacillota</taxon>
        <taxon>Bacilli</taxon>
        <taxon>Bacillales</taxon>
        <taxon>Bacillaceae</taxon>
        <taxon>Halalkalibacter</taxon>
    </lineage>
</organism>
<evidence type="ECO:0000256" key="1">
    <source>
        <dbReference type="ARBA" id="ARBA00001933"/>
    </source>
</evidence>
<feature type="domain" description="Aminotransferase class V" evidence="3">
    <location>
        <begin position="2"/>
        <end position="363"/>
    </location>
</feature>
<evidence type="ECO:0000313" key="5">
    <source>
        <dbReference type="Proteomes" id="UP001139150"/>
    </source>
</evidence>
<evidence type="ECO:0000259" key="3">
    <source>
        <dbReference type="Pfam" id="PF00266"/>
    </source>
</evidence>
<keyword evidence="5" id="KW-1185">Reference proteome</keyword>
<dbReference type="InterPro" id="IPR015424">
    <property type="entry name" value="PyrdxlP-dep_Trfase"/>
</dbReference>
<comment type="caution">
    <text evidence="4">The sequence shown here is derived from an EMBL/GenBank/DDBJ whole genome shotgun (WGS) entry which is preliminary data.</text>
</comment>
<dbReference type="PANTHER" id="PTHR11601:SF50">
    <property type="entry name" value="CYSTEINE DESULFURASE ISCS 2-RELATED"/>
    <property type="match status" value="1"/>
</dbReference>
<dbReference type="InterPro" id="IPR015422">
    <property type="entry name" value="PyrdxlP-dep_Trfase_small"/>
</dbReference>
<dbReference type="InterPro" id="IPR016454">
    <property type="entry name" value="Cysteine_dSase"/>
</dbReference>
<sequence length="380" mass="41535">MIYLDNSATTKPFQEVIETYAKVASTYFGNPSSLHSLGMQAEGLIGESRNRIARLLGVGANEIIFTSGGTEGNNIAIKGAARAKQNRGKHIITTRVEHPSADEAFVQLEKEGFDVTYLPVDQEGSVSVEQVKKEIRSDTIIVSMIHVNNETGTILPIKEIGQLLKSYPQILFHVDHVQGVTKVPLELRKSGIDLCTFSAHKFHGLKGNGFLFVREGLRIDALFHGGAQESRLRAGTENVAGIVAMAKALRLSFEQDNKRKELEQLRHNLITQLKELEGVVINSPEHNAAPHIVNFSIPGAKPEVIVQSLTAKDIYVSTKSACSSKASEPSRVLLAMGLSEERANSGIRVSFSFETTAAELDQFIAELKVIIPELLEVVNS</sequence>
<dbReference type="RefSeq" id="WP_250096711.1">
    <property type="nucleotide sequence ID" value="NZ_JAKRYL010000011.1"/>
</dbReference>
<reference evidence="4" key="1">
    <citation type="submission" date="2022-02" db="EMBL/GenBank/DDBJ databases">
        <title>Halalkalibacter sp. nov. isolated from Lonar Lake, India.</title>
        <authorList>
            <person name="Joshi A."/>
            <person name="Thite S."/>
            <person name="Lodha T."/>
        </authorList>
    </citation>
    <scope>NUCLEOTIDE SEQUENCE</scope>
    <source>
        <strain evidence="4">MEB205</strain>
    </source>
</reference>
<dbReference type="PANTHER" id="PTHR11601">
    <property type="entry name" value="CYSTEINE DESULFURYLASE FAMILY MEMBER"/>
    <property type="match status" value="1"/>
</dbReference>
<dbReference type="InterPro" id="IPR000192">
    <property type="entry name" value="Aminotrans_V_dom"/>
</dbReference>
<keyword evidence="2" id="KW-0663">Pyridoxal phosphate</keyword>
<dbReference type="GO" id="GO:0003824">
    <property type="term" value="F:catalytic activity"/>
    <property type="evidence" value="ECO:0007669"/>
    <property type="project" value="UniProtKB-ARBA"/>
</dbReference>
<comment type="cofactor">
    <cofactor evidence="1">
        <name>pyridoxal 5'-phosphate</name>
        <dbReference type="ChEBI" id="CHEBI:597326"/>
    </cofactor>
</comment>
<dbReference type="NCBIfam" id="NF002806">
    <property type="entry name" value="PRK02948.1"/>
    <property type="match status" value="1"/>
</dbReference>
<dbReference type="InterPro" id="IPR015421">
    <property type="entry name" value="PyrdxlP-dep_Trfase_major"/>
</dbReference>
<dbReference type="Gene3D" id="3.40.640.10">
    <property type="entry name" value="Type I PLP-dependent aspartate aminotransferase-like (Major domain)"/>
    <property type="match status" value="1"/>
</dbReference>
<dbReference type="AlphaFoldDB" id="A0A9X2I429"/>
<dbReference type="PIRSF" id="PIRSF005572">
    <property type="entry name" value="NifS"/>
    <property type="match status" value="1"/>
</dbReference>
<evidence type="ECO:0000313" key="4">
    <source>
        <dbReference type="EMBL" id="MCL7747816.1"/>
    </source>
</evidence>
<dbReference type="EMBL" id="JAKRYL010000011">
    <property type="protein sequence ID" value="MCL7747816.1"/>
    <property type="molecule type" value="Genomic_DNA"/>
</dbReference>
<dbReference type="Proteomes" id="UP001139150">
    <property type="component" value="Unassembled WGS sequence"/>
</dbReference>
<gene>
    <name evidence="4" type="ORF">MF646_11860</name>
</gene>
<dbReference type="Gene3D" id="3.90.1150.10">
    <property type="entry name" value="Aspartate Aminotransferase, domain 1"/>
    <property type="match status" value="1"/>
</dbReference>
<proteinExistence type="predicted"/>
<dbReference type="Pfam" id="PF00266">
    <property type="entry name" value="Aminotran_5"/>
    <property type="match status" value="1"/>
</dbReference>
<accession>A0A9X2I429</accession>
<name>A0A9X2I429_9BACI</name>
<protein>
    <submittedName>
        <fullName evidence="4">Cysteine desulfurase</fullName>
    </submittedName>
</protein>
<dbReference type="SUPFAM" id="SSF53383">
    <property type="entry name" value="PLP-dependent transferases"/>
    <property type="match status" value="1"/>
</dbReference>